<dbReference type="InterPro" id="IPR023582">
    <property type="entry name" value="Impact"/>
</dbReference>
<dbReference type="SUPFAM" id="SSF54211">
    <property type="entry name" value="Ribosomal protein S5 domain 2-like"/>
    <property type="match status" value="1"/>
</dbReference>
<accession>A0A7H9BM31</accession>
<dbReference type="RefSeq" id="WP_179355642.1">
    <property type="nucleotide sequence ID" value="NZ_CP058627.1"/>
</dbReference>
<dbReference type="Gene3D" id="3.30.230.30">
    <property type="entry name" value="Impact, N-terminal domain"/>
    <property type="match status" value="1"/>
</dbReference>
<evidence type="ECO:0000256" key="1">
    <source>
        <dbReference type="ARBA" id="ARBA00007665"/>
    </source>
</evidence>
<dbReference type="PANTHER" id="PTHR16301:SF20">
    <property type="entry name" value="IMPACT FAMILY MEMBER YIGZ"/>
    <property type="match status" value="1"/>
</dbReference>
<organism evidence="4 5">
    <name type="scientific">Chitinibacter bivalviorum</name>
    <dbReference type="NCBI Taxonomy" id="2739434"/>
    <lineage>
        <taxon>Bacteria</taxon>
        <taxon>Pseudomonadati</taxon>
        <taxon>Pseudomonadota</taxon>
        <taxon>Betaproteobacteria</taxon>
        <taxon>Neisseriales</taxon>
        <taxon>Chitinibacteraceae</taxon>
        <taxon>Chitinibacter</taxon>
    </lineage>
</organism>
<dbReference type="Pfam" id="PF01205">
    <property type="entry name" value="Impact_N"/>
    <property type="match status" value="1"/>
</dbReference>
<dbReference type="GO" id="GO:0005737">
    <property type="term" value="C:cytoplasm"/>
    <property type="evidence" value="ECO:0007669"/>
    <property type="project" value="TreeGrafter"/>
</dbReference>
<dbReference type="EMBL" id="CP058627">
    <property type="protein sequence ID" value="QLG89141.1"/>
    <property type="molecule type" value="Genomic_DNA"/>
</dbReference>
<dbReference type="SUPFAM" id="SSF54980">
    <property type="entry name" value="EF-G C-terminal domain-like"/>
    <property type="match status" value="1"/>
</dbReference>
<dbReference type="Gene3D" id="3.30.70.240">
    <property type="match status" value="1"/>
</dbReference>
<dbReference type="AlphaFoldDB" id="A0A7H9BM31"/>
<sequence length="196" mass="20872">MPFSLKAPAEYELIIKKSRFIACVQPMCDRATAQQIVAGLKAAHPTAAHVCWALLAGGQSAAVDDGEPSGTAGRPMLDVLRHQELEGVLATVVRYFGGVKLGAGGLVRAYTDSVAQALLLAEKIPLLKMSALRCCVPYSLEGHIRRALASYTATQLEVEHGSQVIFRFAVTADVADALIAQLNESCHGQIGWLSTD</sequence>
<evidence type="ECO:0000259" key="3">
    <source>
        <dbReference type="Pfam" id="PF09186"/>
    </source>
</evidence>
<dbReference type="KEGG" id="chiz:HQ393_13310"/>
<dbReference type="InterPro" id="IPR015269">
    <property type="entry name" value="UPF0029_Impact_C"/>
</dbReference>
<dbReference type="PANTHER" id="PTHR16301">
    <property type="entry name" value="IMPACT-RELATED"/>
    <property type="match status" value="1"/>
</dbReference>
<keyword evidence="5" id="KW-1185">Reference proteome</keyword>
<gene>
    <name evidence="4" type="ORF">HQ393_13310</name>
</gene>
<evidence type="ECO:0000313" key="5">
    <source>
        <dbReference type="Proteomes" id="UP000509597"/>
    </source>
</evidence>
<dbReference type="Pfam" id="PF09186">
    <property type="entry name" value="DUF1949"/>
    <property type="match status" value="1"/>
</dbReference>
<proteinExistence type="inferred from homology"/>
<dbReference type="InterPro" id="IPR001498">
    <property type="entry name" value="Impact_N"/>
</dbReference>
<evidence type="ECO:0000313" key="4">
    <source>
        <dbReference type="EMBL" id="QLG89141.1"/>
    </source>
</evidence>
<name>A0A7H9BM31_9NEIS</name>
<dbReference type="GO" id="GO:0017111">
    <property type="term" value="F:ribonucleoside triphosphate phosphatase activity"/>
    <property type="evidence" value="ECO:0007669"/>
    <property type="project" value="UniProtKB-ARBA"/>
</dbReference>
<dbReference type="InterPro" id="IPR020568">
    <property type="entry name" value="Ribosomal_Su5_D2-typ_SF"/>
</dbReference>
<protein>
    <submittedName>
        <fullName evidence="4">YigZ family protein</fullName>
    </submittedName>
</protein>
<dbReference type="InterPro" id="IPR035647">
    <property type="entry name" value="EFG_III/V"/>
</dbReference>
<evidence type="ECO:0000259" key="2">
    <source>
        <dbReference type="Pfam" id="PF01205"/>
    </source>
</evidence>
<dbReference type="GO" id="GO:0032561">
    <property type="term" value="F:guanyl ribonucleotide binding"/>
    <property type="evidence" value="ECO:0007669"/>
    <property type="project" value="UniProtKB-ARBA"/>
</dbReference>
<dbReference type="InterPro" id="IPR036956">
    <property type="entry name" value="Impact_N_sf"/>
</dbReference>
<feature type="domain" description="Impact N-terminal" evidence="2">
    <location>
        <begin position="16"/>
        <end position="118"/>
    </location>
</feature>
<feature type="domain" description="UPF0029" evidence="3">
    <location>
        <begin position="136"/>
        <end position="189"/>
    </location>
</feature>
<comment type="similarity">
    <text evidence="1">Belongs to the IMPACT family.</text>
</comment>
<reference evidence="4 5" key="1">
    <citation type="submission" date="2020-07" db="EMBL/GenBank/DDBJ databases">
        <title>Complete genome sequence of Chitinibacter sp. 2T18.</title>
        <authorList>
            <person name="Bae J.-W."/>
            <person name="Choi J.-W."/>
        </authorList>
    </citation>
    <scope>NUCLEOTIDE SEQUENCE [LARGE SCALE GENOMIC DNA]</scope>
    <source>
        <strain evidence="4 5">2T18</strain>
    </source>
</reference>
<dbReference type="Proteomes" id="UP000509597">
    <property type="component" value="Chromosome"/>
</dbReference>
<dbReference type="GO" id="GO:0006446">
    <property type="term" value="P:regulation of translational initiation"/>
    <property type="evidence" value="ECO:0007669"/>
    <property type="project" value="TreeGrafter"/>
</dbReference>